<dbReference type="Pfam" id="PF03288">
    <property type="entry name" value="Pox_D5"/>
    <property type="match status" value="1"/>
</dbReference>
<dbReference type="Gene3D" id="1.10.10.10">
    <property type="entry name" value="Winged helix-like DNA-binding domain superfamily/Winged helix DNA-binding domain"/>
    <property type="match status" value="1"/>
</dbReference>
<dbReference type="NCBIfam" id="TIGR01613">
    <property type="entry name" value="primase_Cterm"/>
    <property type="match status" value="1"/>
</dbReference>
<keyword evidence="2" id="KW-0378">Hydrolase</keyword>
<dbReference type="EMBL" id="OCND01000001">
    <property type="protein sequence ID" value="SOD51252.1"/>
    <property type="molecule type" value="Genomic_DNA"/>
</dbReference>
<dbReference type="SUPFAM" id="SSF46785">
    <property type="entry name" value="Winged helix' DNA-binding domain"/>
    <property type="match status" value="1"/>
</dbReference>
<keyword evidence="4" id="KW-0067">ATP-binding</keyword>
<organism evidence="6 7">
    <name type="scientific">Pseudoxanthomonas wuyuanensis</name>
    <dbReference type="NCBI Taxonomy" id="1073196"/>
    <lineage>
        <taxon>Bacteria</taxon>
        <taxon>Pseudomonadati</taxon>
        <taxon>Pseudomonadota</taxon>
        <taxon>Gammaproteobacteria</taxon>
        <taxon>Lysobacterales</taxon>
        <taxon>Lysobacteraceae</taxon>
        <taxon>Pseudoxanthomonas</taxon>
    </lineage>
</organism>
<accession>A0A286CXY0</accession>
<proteinExistence type="predicted"/>
<evidence type="ECO:0000256" key="4">
    <source>
        <dbReference type="ARBA" id="ARBA00022840"/>
    </source>
</evidence>
<dbReference type="Proteomes" id="UP000219374">
    <property type="component" value="Unassembled WGS sequence"/>
</dbReference>
<dbReference type="InterPro" id="IPR014818">
    <property type="entry name" value="Phage/plasmid_primase_P4_C"/>
</dbReference>
<evidence type="ECO:0000256" key="1">
    <source>
        <dbReference type="ARBA" id="ARBA00022741"/>
    </source>
</evidence>
<sequence length="465" mass="51663">MTEAVPMRRRAAKVDPKAPLDAARSFCLQYRVGNVNGLRCWNGDHYLWMGTHWRHLPEPELRALLYQWLQGCTDYQGQEIKPTRRLVNDVLDALASDVYLALASEPNWLPGHAGEGAPGNLLVCRNGLLDMPSRKLQQSDVRLFATTVLPVDFNPRAGQPVAWLRFLAMLWPDDPEAIALLQEWIALCALTDDTSHQKALLIVGPRRSGKGTILRILRELAGPANVCSPTFASLGMPFGLQSLIGKRVALLSDARLSGRADVAVIAENLLRITGEDAVSVPRKHQIDWNGTLPSRFTVATNELPAMADASAALSSRFLILRLTRTFYGAEDHQLTAKLLQELPAILLWALDGLDRLRRRGRLVQPASSQELVDELEALASPITMFVRDCCVLAPTAEGSISSLYDRWLDWCRDAGRDHPGTAADFGKKLRAAFPQIRTTQPRRQGRQVRCYAGLRVRHVGDPDTR</sequence>
<keyword evidence="1" id="KW-0547">Nucleotide-binding</keyword>
<evidence type="ECO:0000313" key="6">
    <source>
        <dbReference type="EMBL" id="SOD51252.1"/>
    </source>
</evidence>
<dbReference type="PANTHER" id="PTHR35372">
    <property type="entry name" value="ATP BINDING PROTEIN-RELATED"/>
    <property type="match status" value="1"/>
</dbReference>
<feature type="domain" description="SF3 helicase" evidence="5">
    <location>
        <begin position="176"/>
        <end position="335"/>
    </location>
</feature>
<reference evidence="6 7" key="1">
    <citation type="submission" date="2017-09" db="EMBL/GenBank/DDBJ databases">
        <authorList>
            <person name="Ehlers B."/>
            <person name="Leendertz F.H."/>
        </authorList>
    </citation>
    <scope>NUCLEOTIDE SEQUENCE [LARGE SCALE GENOMIC DNA]</scope>
    <source>
        <strain evidence="6 7">CGMCC 1.10978</strain>
    </source>
</reference>
<dbReference type="InterPro" id="IPR006500">
    <property type="entry name" value="Helicase_put_C_phage/plasmid"/>
</dbReference>
<evidence type="ECO:0000259" key="5">
    <source>
        <dbReference type="PROSITE" id="PS51206"/>
    </source>
</evidence>
<keyword evidence="7" id="KW-1185">Reference proteome</keyword>
<dbReference type="AlphaFoldDB" id="A0A286CXY0"/>
<evidence type="ECO:0000256" key="3">
    <source>
        <dbReference type="ARBA" id="ARBA00022806"/>
    </source>
</evidence>
<dbReference type="Pfam" id="PF08706">
    <property type="entry name" value="D5_N"/>
    <property type="match status" value="1"/>
</dbReference>
<dbReference type="InterPro" id="IPR051620">
    <property type="entry name" value="ORF904-like_C"/>
</dbReference>
<dbReference type="SUPFAM" id="SSF52540">
    <property type="entry name" value="P-loop containing nucleoside triphosphate hydrolases"/>
    <property type="match status" value="1"/>
</dbReference>
<dbReference type="PANTHER" id="PTHR35372:SF2">
    <property type="entry name" value="SF3 HELICASE DOMAIN-CONTAINING PROTEIN"/>
    <property type="match status" value="1"/>
</dbReference>
<dbReference type="OrthoDB" id="784829at2"/>
<dbReference type="InterPro" id="IPR045455">
    <property type="entry name" value="NrS-1_pol-like_helicase"/>
</dbReference>
<evidence type="ECO:0000313" key="7">
    <source>
        <dbReference type="Proteomes" id="UP000219374"/>
    </source>
</evidence>
<dbReference type="Pfam" id="PF19263">
    <property type="entry name" value="DUF5906"/>
    <property type="match status" value="1"/>
</dbReference>
<keyword evidence="3 6" id="KW-0347">Helicase</keyword>
<dbReference type="InterPro" id="IPR036390">
    <property type="entry name" value="WH_DNA-bd_sf"/>
</dbReference>
<dbReference type="InterPro" id="IPR027417">
    <property type="entry name" value="P-loop_NTPase"/>
</dbReference>
<dbReference type="GO" id="GO:0005524">
    <property type="term" value="F:ATP binding"/>
    <property type="evidence" value="ECO:0007669"/>
    <property type="project" value="UniProtKB-KW"/>
</dbReference>
<gene>
    <name evidence="6" type="ORF">SAMN06296416_101529</name>
</gene>
<dbReference type="GO" id="GO:0004386">
    <property type="term" value="F:helicase activity"/>
    <property type="evidence" value="ECO:0007669"/>
    <property type="project" value="UniProtKB-KW"/>
</dbReference>
<dbReference type="InterPro" id="IPR014015">
    <property type="entry name" value="Helicase_SF3_DNA-vir"/>
</dbReference>
<dbReference type="InterPro" id="IPR004968">
    <property type="entry name" value="DNA_primase/NTPase_C"/>
</dbReference>
<evidence type="ECO:0000256" key="2">
    <source>
        <dbReference type="ARBA" id="ARBA00022801"/>
    </source>
</evidence>
<dbReference type="InterPro" id="IPR036388">
    <property type="entry name" value="WH-like_DNA-bd_sf"/>
</dbReference>
<dbReference type="PROSITE" id="PS51206">
    <property type="entry name" value="SF3_HELICASE_1"/>
    <property type="match status" value="1"/>
</dbReference>
<protein>
    <submittedName>
        <fullName evidence="6">Putative DNA primase/helicase</fullName>
    </submittedName>
</protein>
<name>A0A286CXY0_9GAMM</name>
<dbReference type="GO" id="GO:0016787">
    <property type="term" value="F:hydrolase activity"/>
    <property type="evidence" value="ECO:0007669"/>
    <property type="project" value="UniProtKB-KW"/>
</dbReference>
<dbReference type="Gene3D" id="3.40.50.300">
    <property type="entry name" value="P-loop containing nucleotide triphosphate hydrolases"/>
    <property type="match status" value="1"/>
</dbReference>